<feature type="signal peptide" evidence="1">
    <location>
        <begin position="1"/>
        <end position="22"/>
    </location>
</feature>
<evidence type="ECO:0000313" key="2">
    <source>
        <dbReference type="EMBL" id="OMJ23098.1"/>
    </source>
</evidence>
<evidence type="ECO:0000313" key="3">
    <source>
        <dbReference type="Proteomes" id="UP000187429"/>
    </source>
</evidence>
<evidence type="ECO:0000256" key="1">
    <source>
        <dbReference type="SAM" id="SignalP"/>
    </source>
</evidence>
<dbReference type="AlphaFoldDB" id="A0A1R1Y898"/>
<sequence>MFSIKLTIAFLFIMLALIQVFAVPQDGQDNRVFDSRARCRRSERRCDPFIRGYYYQCRNGRYVRRYCGDRRICRNIGRDNISCIRRR</sequence>
<comment type="caution">
    <text evidence="2">The sequence shown here is derived from an EMBL/GenBank/DDBJ whole genome shotgun (WGS) entry which is preliminary data.</text>
</comment>
<evidence type="ECO:0008006" key="4">
    <source>
        <dbReference type="Google" id="ProtNLM"/>
    </source>
</evidence>
<dbReference type="Proteomes" id="UP000187429">
    <property type="component" value="Unassembled WGS sequence"/>
</dbReference>
<keyword evidence="3" id="KW-1185">Reference proteome</keyword>
<dbReference type="EMBL" id="LSSM01002095">
    <property type="protein sequence ID" value="OMJ23098.1"/>
    <property type="molecule type" value="Genomic_DNA"/>
</dbReference>
<protein>
    <recommendedName>
        <fullName evidence="4">Chitin-binding type-2 domain-containing protein</fullName>
    </recommendedName>
</protein>
<name>A0A1R1Y898_9FUNG</name>
<keyword evidence="1" id="KW-0732">Signal</keyword>
<gene>
    <name evidence="2" type="ORF">AYI69_g5118</name>
</gene>
<organism evidence="2 3">
    <name type="scientific">Smittium culicis</name>
    <dbReference type="NCBI Taxonomy" id="133412"/>
    <lineage>
        <taxon>Eukaryota</taxon>
        <taxon>Fungi</taxon>
        <taxon>Fungi incertae sedis</taxon>
        <taxon>Zoopagomycota</taxon>
        <taxon>Kickxellomycotina</taxon>
        <taxon>Harpellomycetes</taxon>
        <taxon>Harpellales</taxon>
        <taxon>Legeriomycetaceae</taxon>
        <taxon>Smittium</taxon>
    </lineage>
</organism>
<reference evidence="3" key="1">
    <citation type="submission" date="2017-01" db="EMBL/GenBank/DDBJ databases">
        <authorList>
            <person name="Wang Y."/>
            <person name="White M."/>
            <person name="Kvist S."/>
            <person name="Moncalvo J.-M."/>
        </authorList>
    </citation>
    <scope>NUCLEOTIDE SEQUENCE [LARGE SCALE GENOMIC DNA]</scope>
    <source>
        <strain evidence="3">ID-206-W2</strain>
    </source>
</reference>
<accession>A0A1R1Y898</accession>
<proteinExistence type="predicted"/>
<feature type="chain" id="PRO_5013385779" description="Chitin-binding type-2 domain-containing protein" evidence="1">
    <location>
        <begin position="23"/>
        <end position="87"/>
    </location>
</feature>